<dbReference type="EMBL" id="FOAZ01000003">
    <property type="protein sequence ID" value="SEK73178.1"/>
    <property type="molecule type" value="Genomic_DNA"/>
</dbReference>
<dbReference type="Gene3D" id="2.120.10.30">
    <property type="entry name" value="TolB, C-terminal domain"/>
    <property type="match status" value="1"/>
</dbReference>
<evidence type="ECO:0000313" key="2">
    <source>
        <dbReference type="EMBL" id="SEK73178.1"/>
    </source>
</evidence>
<sequence length="648" mass="66649">MSHSSRRTLAALTSAAAVAAGLVGTFGAGAAQAATAGPADGALAFRSPDGRVHVINADGTGDHVMQALSTSSWQALSWSSDGSRLAESGDGAVTSVKPDGSSLITVKSGGNAVSLNGVYGENGSALVSEASGELFVQTSDGWNWATRVMNTKQEPAGVCDSAPALSYRGLYAFVRTACGRSVTGGVYTFDARSGAVRLVAAGADQPAFSADGSTLLYRSQVGAQTQIVATSLAGGSKQLTNDPNGASQPSLSPDGKTLAYVSVDPSSDLGQVKLLNLAAGTTTVLAPGAQPVWQPLRGNRLDHVYGTGAVSTDAAASRWQFNTIGKSVPGLVTAFNAVLVNRNDSTDAALGIALAAEKQAPLLMTSGTRLDPSVVTELHRSLRRGWTVYLEGGTNVLSNSVAAQVQRLGYRVVRVAGNGLTAQSVASARALTTRPNWVVVADAQDYRLSATAASVAASGGYKGSSVVLLNTATRLPSTLTSYFNGLNPNTTRVLVVGSRSVYAMEHTPLRQQWHFWAFGGTDPEALSTQLATFWYGAPYLATLANTSDWRSGMAGAAVNAGYGPLLWTSATGLDAVDRSYLSKESAAIGEVQIFGTGWPNTTVNAVRSAIAADPSWTSVDLDVNGVPAPLTAGLAHLVLGYTAGTKRA</sequence>
<gene>
    <name evidence="2" type="ORF">SAMN05414137_103263</name>
</gene>
<proteinExistence type="predicted"/>
<dbReference type="InterPro" id="IPR011659">
    <property type="entry name" value="WD40"/>
</dbReference>
<keyword evidence="3" id="KW-1185">Reference proteome</keyword>
<evidence type="ECO:0000313" key="3">
    <source>
        <dbReference type="Proteomes" id="UP000183015"/>
    </source>
</evidence>
<reference evidence="3" key="1">
    <citation type="submission" date="2016-10" db="EMBL/GenBank/DDBJ databases">
        <authorList>
            <person name="Varghese N."/>
        </authorList>
    </citation>
    <scope>NUCLEOTIDE SEQUENCE [LARGE SCALE GENOMIC DNA]</scope>
    <source>
        <strain evidence="3">DSM 45096 / BCRC 16803 / CGMCC 4.1857 / CIP 109030 / JCM 12277 / KCTC 19219 / NBRC 100920 / 33214</strain>
    </source>
</reference>
<accession>A0A1H7JEY3</accession>
<dbReference type="InterPro" id="IPR006311">
    <property type="entry name" value="TAT_signal"/>
</dbReference>
<organism evidence="2 3">
    <name type="scientific">Streptacidiphilus jiangxiensis</name>
    <dbReference type="NCBI Taxonomy" id="235985"/>
    <lineage>
        <taxon>Bacteria</taxon>
        <taxon>Bacillati</taxon>
        <taxon>Actinomycetota</taxon>
        <taxon>Actinomycetes</taxon>
        <taxon>Kitasatosporales</taxon>
        <taxon>Streptomycetaceae</taxon>
        <taxon>Streptacidiphilus</taxon>
    </lineage>
</organism>
<dbReference type="Pfam" id="PF04122">
    <property type="entry name" value="CW_binding_2"/>
    <property type="match status" value="1"/>
</dbReference>
<dbReference type="PROSITE" id="PS51318">
    <property type="entry name" value="TAT"/>
    <property type="match status" value="1"/>
</dbReference>
<dbReference type="RefSeq" id="WP_042460689.1">
    <property type="nucleotide sequence ID" value="NZ_BBPN01000072.1"/>
</dbReference>
<dbReference type="STRING" id="235985.SAMN05414137_103263"/>
<feature type="signal peptide" evidence="1">
    <location>
        <begin position="1"/>
        <end position="30"/>
    </location>
</feature>
<dbReference type="Proteomes" id="UP000183015">
    <property type="component" value="Unassembled WGS sequence"/>
</dbReference>
<dbReference type="eggNOG" id="COG0823">
    <property type="taxonomic scope" value="Bacteria"/>
</dbReference>
<keyword evidence="1" id="KW-0732">Signal</keyword>
<protein>
    <submittedName>
        <fullName evidence="2">WD40-like Beta Propeller Repeat</fullName>
    </submittedName>
</protein>
<dbReference type="Pfam" id="PF07676">
    <property type="entry name" value="PD40"/>
    <property type="match status" value="2"/>
</dbReference>
<feature type="chain" id="PRO_5039229526" evidence="1">
    <location>
        <begin position="31"/>
        <end position="648"/>
    </location>
</feature>
<dbReference type="SUPFAM" id="SSF69304">
    <property type="entry name" value="Tricorn protease N-terminal domain"/>
    <property type="match status" value="1"/>
</dbReference>
<dbReference type="AlphaFoldDB" id="A0A1H7JEY3"/>
<dbReference type="InterPro" id="IPR011042">
    <property type="entry name" value="6-blade_b-propeller_TolB-like"/>
</dbReference>
<dbReference type="InterPro" id="IPR007253">
    <property type="entry name" value="Cell_wall-bd_2"/>
</dbReference>
<name>A0A1H7JEY3_STRJI</name>
<evidence type="ECO:0000256" key="1">
    <source>
        <dbReference type="SAM" id="SignalP"/>
    </source>
</evidence>